<dbReference type="Proteomes" id="UP001526143">
    <property type="component" value="Unassembled WGS sequence"/>
</dbReference>
<organism evidence="2 3">
    <name type="scientific">Plectonema radiosum NIES-515</name>
    <dbReference type="NCBI Taxonomy" id="2986073"/>
    <lineage>
        <taxon>Bacteria</taxon>
        <taxon>Bacillati</taxon>
        <taxon>Cyanobacteriota</taxon>
        <taxon>Cyanophyceae</taxon>
        <taxon>Oscillatoriophycideae</taxon>
        <taxon>Oscillatoriales</taxon>
        <taxon>Microcoleaceae</taxon>
        <taxon>Plectonema</taxon>
    </lineage>
</organism>
<evidence type="ECO:0000256" key="1">
    <source>
        <dbReference type="SAM" id="MobiDB-lite"/>
    </source>
</evidence>
<comment type="caution">
    <text evidence="2">The sequence shown here is derived from an EMBL/GenBank/DDBJ whole genome shotgun (WGS) entry which is preliminary data.</text>
</comment>
<name>A0ABT3B2J5_9CYAN</name>
<gene>
    <name evidence="2" type="ORF">OGM63_16505</name>
</gene>
<feature type="compositionally biased region" description="Polar residues" evidence="1">
    <location>
        <begin position="1"/>
        <end position="15"/>
    </location>
</feature>
<dbReference type="EMBL" id="JAOWRF010000239">
    <property type="protein sequence ID" value="MCV3215094.1"/>
    <property type="molecule type" value="Genomic_DNA"/>
</dbReference>
<proteinExistence type="predicted"/>
<evidence type="ECO:0000313" key="3">
    <source>
        <dbReference type="Proteomes" id="UP001526143"/>
    </source>
</evidence>
<feature type="region of interest" description="Disordered" evidence="1">
    <location>
        <begin position="1"/>
        <end position="23"/>
    </location>
</feature>
<dbReference type="RefSeq" id="WP_263746682.1">
    <property type="nucleotide sequence ID" value="NZ_JAOWRF010000239.1"/>
</dbReference>
<keyword evidence="3" id="KW-1185">Reference proteome</keyword>
<accession>A0ABT3B2J5</accession>
<sequence length="141" mass="15070">MSVSSTDRTISQGQKPANLKGDTTVEIENNQDNSLNIDTPGQDDKQVLLESPNVEVHETLAISSVRPISASHLQVAHTINSSGIRPIGANTMQVVESIYESGIRPIASSGLVISQTYSVMGNRPVASNMIDDADTMMGFLD</sequence>
<reference evidence="2 3" key="1">
    <citation type="submission" date="2022-10" db="EMBL/GenBank/DDBJ databases">
        <title>Identification of biosynthetic pathway for the production of the potent trypsin inhibitor radiosumin.</title>
        <authorList>
            <person name="Fewer D.P."/>
            <person name="Delbaje E."/>
            <person name="Ouyang X."/>
            <person name="Agostino P.D."/>
            <person name="Wahlsten M."/>
            <person name="Jokela J."/>
            <person name="Permi P."/>
            <person name="Haapaniemi E."/>
            <person name="Koistinen H."/>
        </authorList>
    </citation>
    <scope>NUCLEOTIDE SEQUENCE [LARGE SCALE GENOMIC DNA]</scope>
    <source>
        <strain evidence="2 3">NIES-515</strain>
    </source>
</reference>
<evidence type="ECO:0000313" key="2">
    <source>
        <dbReference type="EMBL" id="MCV3215094.1"/>
    </source>
</evidence>
<protein>
    <submittedName>
        <fullName evidence="2">Uncharacterized protein</fullName>
    </submittedName>
</protein>